<comment type="caution">
    <text evidence="10">The sequence shown here is derived from an EMBL/GenBank/DDBJ whole genome shotgun (WGS) entry which is preliminary data.</text>
</comment>
<evidence type="ECO:0000256" key="4">
    <source>
        <dbReference type="ARBA" id="ARBA00022801"/>
    </source>
</evidence>
<evidence type="ECO:0000256" key="8">
    <source>
        <dbReference type="ARBA" id="ARBA00057335"/>
    </source>
</evidence>
<dbReference type="STRING" id="56857.A0A200QT37"/>
<dbReference type="Proteomes" id="UP000195402">
    <property type="component" value="Unassembled WGS sequence"/>
</dbReference>
<evidence type="ECO:0000313" key="10">
    <source>
        <dbReference type="EMBL" id="OVA13603.1"/>
    </source>
</evidence>
<keyword evidence="11" id="KW-1185">Reference proteome</keyword>
<dbReference type="EMBL" id="MVGT01001110">
    <property type="protein sequence ID" value="OVA13603.1"/>
    <property type="molecule type" value="Genomic_DNA"/>
</dbReference>
<reference evidence="10 11" key="1">
    <citation type="journal article" date="2017" name="Mol. Plant">
        <title>The Genome of Medicinal Plant Macleaya cordata Provides New Insights into Benzylisoquinoline Alkaloids Metabolism.</title>
        <authorList>
            <person name="Liu X."/>
            <person name="Liu Y."/>
            <person name="Huang P."/>
            <person name="Ma Y."/>
            <person name="Qing Z."/>
            <person name="Tang Q."/>
            <person name="Cao H."/>
            <person name="Cheng P."/>
            <person name="Zheng Y."/>
            <person name="Yuan Z."/>
            <person name="Zhou Y."/>
            <person name="Liu J."/>
            <person name="Tang Z."/>
            <person name="Zhuo Y."/>
            <person name="Zhang Y."/>
            <person name="Yu L."/>
            <person name="Huang J."/>
            <person name="Yang P."/>
            <person name="Peng Q."/>
            <person name="Zhang J."/>
            <person name="Jiang W."/>
            <person name="Zhang Z."/>
            <person name="Lin K."/>
            <person name="Ro D.K."/>
            <person name="Chen X."/>
            <person name="Xiong X."/>
            <person name="Shang Y."/>
            <person name="Huang S."/>
            <person name="Zeng J."/>
        </authorList>
    </citation>
    <scope>NUCLEOTIDE SEQUENCE [LARGE SCALE GENOMIC DNA]</scope>
    <source>
        <strain evidence="11">cv. BLH2017</strain>
        <tissue evidence="10">Root</tissue>
    </source>
</reference>
<comment type="similarity">
    <text evidence="2">Belongs to the pectinesterase family.</text>
</comment>
<sequence>MLVFAYFGIGRAVDCKLNLANPDKVAYTITVDLSGQGNFTRVQDAIDSIPSRNTEWICISLNPGIYREQVKVLPDKTCIILKGRDMRTTSIEWDAHQSTNTSATFTIEAENFVAHRISFKNTYNSKLAVTVDGPPPKITWAVAVELTGDKCSFYECGFYGVQDTLWDALGRHYFESCYIQGFIDFIWGSGQSIYKNCEITVLGDILPGVTGFITAQGRKTEQDPGGFIFTQGKVNGRGSACLGRAYGPHSRVIFHSLTMSEVVCPQGWSNYWNFTEFYRESSSSNFIFAVVVFIMVFGWGMVKSESRLRLSKSNSNPALVFKTITVDQLGHGNFSTIQSAIDSIPSNNNQWIRIHIGRGIYREKVVIPKDKPFILLEGEGRSRTMIQWGDHGQLNESPTFRSFADNFVARRVGFKNTYNHVITPGGDNPRIPAVAAMVSGNKSTFYDCGFFGLQDTLWDDQGHHYFYNCYIEGGVDFIFGMGQSLYEKCAISVIAEDLLYQQNSGTQGGFITAQARDSSEATNGFVFKYCNVFGSGKAYLGRAWRSHSRVLFYKSTLSDVVFPLGWNAWNFTGNEDPISYAEHQCTGPGSDTSQRVRWEKVLSPQMLTMLSRRTFIDNEGWIDQQP</sequence>
<evidence type="ECO:0000256" key="7">
    <source>
        <dbReference type="ARBA" id="ARBA00047928"/>
    </source>
</evidence>
<dbReference type="EC" id="3.1.1.11" evidence="3"/>
<evidence type="ECO:0000256" key="1">
    <source>
        <dbReference type="ARBA" id="ARBA00005184"/>
    </source>
</evidence>
<dbReference type="InterPro" id="IPR012334">
    <property type="entry name" value="Pectin_lyas_fold"/>
</dbReference>
<dbReference type="PANTHER" id="PTHR31321">
    <property type="entry name" value="ACYL-COA THIOESTER HYDROLASE YBHC-RELATED"/>
    <property type="match status" value="1"/>
</dbReference>
<dbReference type="FunFam" id="2.160.20.10:FF:000013">
    <property type="entry name" value="Pectinesterase"/>
    <property type="match status" value="1"/>
</dbReference>
<evidence type="ECO:0000256" key="3">
    <source>
        <dbReference type="ARBA" id="ARBA00013229"/>
    </source>
</evidence>
<organism evidence="10 11">
    <name type="scientific">Macleaya cordata</name>
    <name type="common">Five-seeded plume-poppy</name>
    <name type="synonym">Bocconia cordata</name>
    <dbReference type="NCBI Taxonomy" id="56857"/>
    <lineage>
        <taxon>Eukaryota</taxon>
        <taxon>Viridiplantae</taxon>
        <taxon>Streptophyta</taxon>
        <taxon>Embryophyta</taxon>
        <taxon>Tracheophyta</taxon>
        <taxon>Spermatophyta</taxon>
        <taxon>Magnoliopsida</taxon>
        <taxon>Ranunculales</taxon>
        <taxon>Papaveraceae</taxon>
        <taxon>Papaveroideae</taxon>
        <taxon>Macleaya</taxon>
    </lineage>
</organism>
<keyword evidence="6" id="KW-0325">Glycoprotein</keyword>
<dbReference type="AlphaFoldDB" id="A0A200QT37"/>
<dbReference type="GO" id="GO:0045490">
    <property type="term" value="P:pectin catabolic process"/>
    <property type="evidence" value="ECO:0007669"/>
    <property type="project" value="UniProtKB-UniPathway"/>
</dbReference>
<dbReference type="OrthoDB" id="2019149at2759"/>
<protein>
    <recommendedName>
        <fullName evidence="3">pectinesterase</fullName>
        <ecNumber evidence="3">3.1.1.11</ecNumber>
    </recommendedName>
</protein>
<proteinExistence type="inferred from homology"/>
<dbReference type="Gene3D" id="2.160.20.10">
    <property type="entry name" value="Single-stranded right-handed beta-helix, Pectin lyase-like"/>
    <property type="match status" value="2"/>
</dbReference>
<accession>A0A200QT37</accession>
<dbReference type="GO" id="GO:0030599">
    <property type="term" value="F:pectinesterase activity"/>
    <property type="evidence" value="ECO:0007669"/>
    <property type="project" value="UniProtKB-EC"/>
</dbReference>
<dbReference type="GO" id="GO:0042545">
    <property type="term" value="P:cell wall modification"/>
    <property type="evidence" value="ECO:0007669"/>
    <property type="project" value="InterPro"/>
</dbReference>
<dbReference type="InterPro" id="IPR011050">
    <property type="entry name" value="Pectin_lyase_fold/virulence"/>
</dbReference>
<dbReference type="UniPathway" id="UPA00545">
    <property type="reaction ID" value="UER00823"/>
</dbReference>
<evidence type="ECO:0000256" key="5">
    <source>
        <dbReference type="ARBA" id="ARBA00023085"/>
    </source>
</evidence>
<dbReference type="InterPro" id="IPR000070">
    <property type="entry name" value="Pectinesterase_cat"/>
</dbReference>
<comment type="pathway">
    <text evidence="1">Glycan metabolism; pectin degradation; 2-dehydro-3-deoxy-D-gluconate from pectin: step 1/5.</text>
</comment>
<evidence type="ECO:0000256" key="2">
    <source>
        <dbReference type="ARBA" id="ARBA00008891"/>
    </source>
</evidence>
<dbReference type="SUPFAM" id="SSF51126">
    <property type="entry name" value="Pectin lyase-like"/>
    <property type="match status" value="2"/>
</dbReference>
<evidence type="ECO:0000313" key="11">
    <source>
        <dbReference type="Proteomes" id="UP000195402"/>
    </source>
</evidence>
<evidence type="ECO:0000259" key="9">
    <source>
        <dbReference type="Pfam" id="PF01095"/>
    </source>
</evidence>
<evidence type="ECO:0000256" key="6">
    <source>
        <dbReference type="ARBA" id="ARBA00023180"/>
    </source>
</evidence>
<keyword evidence="5" id="KW-0063">Aspartyl esterase</keyword>
<dbReference type="FunCoup" id="A0A200QT37">
    <property type="interactions" value="31"/>
</dbReference>
<name>A0A200QT37_MACCD</name>
<comment type="function">
    <text evidence="8">Acts in the modification of cell walls via demethylesterification of cell wall pectin.</text>
</comment>
<keyword evidence="4" id="KW-0378">Hydrolase</keyword>
<feature type="domain" description="Pectinesterase catalytic" evidence="9">
    <location>
        <begin position="324"/>
        <end position="601"/>
    </location>
</feature>
<gene>
    <name evidence="10" type="ORF">BVC80_379g141</name>
</gene>
<feature type="domain" description="Pectinesterase catalytic" evidence="9">
    <location>
        <begin position="29"/>
        <end position="273"/>
    </location>
</feature>
<dbReference type="Pfam" id="PF01095">
    <property type="entry name" value="Pectinesterase"/>
    <property type="match status" value="2"/>
</dbReference>
<dbReference type="PANTHER" id="PTHR31321:SF76">
    <property type="entry name" value="PECTINESTERASE 10-RELATED"/>
    <property type="match status" value="1"/>
</dbReference>
<comment type="catalytic activity">
    <reaction evidence="7">
        <text>[(1-&gt;4)-alpha-D-galacturonosyl methyl ester](n) + n H2O = [(1-&gt;4)-alpha-D-galacturonosyl](n) + n methanol + n H(+)</text>
        <dbReference type="Rhea" id="RHEA:22380"/>
        <dbReference type="Rhea" id="RHEA-COMP:14570"/>
        <dbReference type="Rhea" id="RHEA-COMP:14573"/>
        <dbReference type="ChEBI" id="CHEBI:15377"/>
        <dbReference type="ChEBI" id="CHEBI:15378"/>
        <dbReference type="ChEBI" id="CHEBI:17790"/>
        <dbReference type="ChEBI" id="CHEBI:140522"/>
        <dbReference type="ChEBI" id="CHEBI:140523"/>
        <dbReference type="EC" id="3.1.1.11"/>
    </reaction>
</comment>
<dbReference type="InParanoid" id="A0A200QT37"/>
<dbReference type="OMA" id="NTEWIRI"/>